<evidence type="ECO:0000313" key="11">
    <source>
        <dbReference type="EMBL" id="EYD72765.1"/>
    </source>
</evidence>
<dbReference type="InterPro" id="IPR055348">
    <property type="entry name" value="DctQ"/>
</dbReference>
<protein>
    <recommendedName>
        <fullName evidence="9">TRAP transporter small permease protein</fullName>
    </recommendedName>
</protein>
<feature type="transmembrane region" description="Helical" evidence="9">
    <location>
        <begin position="135"/>
        <end position="158"/>
    </location>
</feature>
<evidence type="ECO:0000256" key="5">
    <source>
        <dbReference type="ARBA" id="ARBA00022692"/>
    </source>
</evidence>
<keyword evidence="2 9" id="KW-0813">Transport</keyword>
<feature type="transmembrane region" description="Helical" evidence="9">
    <location>
        <begin position="48"/>
        <end position="71"/>
    </location>
</feature>
<dbReference type="Pfam" id="PF04290">
    <property type="entry name" value="DctQ"/>
    <property type="match status" value="1"/>
</dbReference>
<sequence>MNNLLDRIYKAAGLVSALLILAICLLVSLQIVLNAIGRLSPGLLPSTIPSYADFAGFMLASSTFLAMAYTLRSGGHVRVNLFVQRLPQGGTLLAEAAALVAGAAFVGLALWYGVALVLESFHYGDVSSGIVPVPLWVPQSVMAVGLALLLVALLHTLADLFRLRKPTLNSPDEV</sequence>
<dbReference type="GO" id="GO:0022857">
    <property type="term" value="F:transmembrane transporter activity"/>
    <property type="evidence" value="ECO:0007669"/>
    <property type="project" value="UniProtKB-UniRule"/>
</dbReference>
<comment type="subunit">
    <text evidence="9">The complex comprises the extracytoplasmic solute receptor protein and the two transmembrane proteins.</text>
</comment>
<dbReference type="eggNOG" id="COG4665">
    <property type="taxonomic scope" value="Bacteria"/>
</dbReference>
<keyword evidence="3" id="KW-1003">Cell membrane</keyword>
<dbReference type="Proteomes" id="UP000025047">
    <property type="component" value="Unassembled WGS sequence"/>
</dbReference>
<feature type="domain" description="Tripartite ATP-independent periplasmic transporters DctQ component" evidence="10">
    <location>
        <begin position="46"/>
        <end position="162"/>
    </location>
</feature>
<comment type="function">
    <text evidence="9">Part of the tripartite ATP-independent periplasmic (TRAP) transport system.</text>
</comment>
<keyword evidence="12" id="KW-1185">Reference proteome</keyword>
<keyword evidence="6 9" id="KW-1133">Transmembrane helix</keyword>
<evidence type="ECO:0000256" key="1">
    <source>
        <dbReference type="ARBA" id="ARBA00004429"/>
    </source>
</evidence>
<comment type="caution">
    <text evidence="11">The sequence shown here is derived from an EMBL/GenBank/DDBJ whole genome shotgun (WGS) entry which is preliminary data.</text>
</comment>
<dbReference type="RefSeq" id="WP_017929047.1">
    <property type="nucleotide sequence ID" value="NZ_KB822999.1"/>
</dbReference>
<dbReference type="STRING" id="1122180.Lokhon_01570"/>
<evidence type="ECO:0000313" key="12">
    <source>
        <dbReference type="Proteomes" id="UP000025047"/>
    </source>
</evidence>
<evidence type="ECO:0000256" key="3">
    <source>
        <dbReference type="ARBA" id="ARBA00022475"/>
    </source>
</evidence>
<dbReference type="PANTHER" id="PTHR35011">
    <property type="entry name" value="2,3-DIKETO-L-GULONATE TRAP TRANSPORTER SMALL PERMEASE PROTEIN YIAM"/>
    <property type="match status" value="1"/>
</dbReference>
<dbReference type="GO" id="GO:0005886">
    <property type="term" value="C:plasma membrane"/>
    <property type="evidence" value="ECO:0007669"/>
    <property type="project" value="UniProtKB-SubCell"/>
</dbReference>
<evidence type="ECO:0000259" key="10">
    <source>
        <dbReference type="Pfam" id="PF04290"/>
    </source>
</evidence>
<dbReference type="HOGENOM" id="CLU_086356_2_3_5"/>
<dbReference type="PANTHER" id="PTHR35011:SF10">
    <property type="entry name" value="TRAP TRANSPORTER SMALL PERMEASE PROTEIN"/>
    <property type="match status" value="1"/>
</dbReference>
<accession>A0A017HEM1</accession>
<proteinExistence type="inferred from homology"/>
<keyword evidence="7 9" id="KW-0472">Membrane</keyword>
<reference evidence="11 12" key="1">
    <citation type="submission" date="2013-03" db="EMBL/GenBank/DDBJ databases">
        <authorList>
            <person name="Fiebig A."/>
            <person name="Goeker M."/>
            <person name="Klenk H.-P.P."/>
        </authorList>
    </citation>
    <scope>NUCLEOTIDE SEQUENCE [LARGE SCALE GENOMIC DNA]</scope>
    <source>
        <strain evidence="11 12">DSM 17492</strain>
    </source>
</reference>
<keyword evidence="5 9" id="KW-0812">Transmembrane</keyword>
<dbReference type="InterPro" id="IPR007387">
    <property type="entry name" value="TRAP_DctQ"/>
</dbReference>
<evidence type="ECO:0000256" key="2">
    <source>
        <dbReference type="ARBA" id="ARBA00022448"/>
    </source>
</evidence>
<dbReference type="AlphaFoldDB" id="A0A017HEM1"/>
<feature type="transmembrane region" description="Helical" evidence="9">
    <location>
        <begin position="92"/>
        <end position="115"/>
    </location>
</feature>
<comment type="similarity">
    <text evidence="8 9">Belongs to the TRAP transporter small permease family.</text>
</comment>
<evidence type="ECO:0000256" key="9">
    <source>
        <dbReference type="RuleBase" id="RU369079"/>
    </source>
</evidence>
<dbReference type="GO" id="GO:0015740">
    <property type="term" value="P:C4-dicarboxylate transport"/>
    <property type="evidence" value="ECO:0007669"/>
    <property type="project" value="TreeGrafter"/>
</dbReference>
<dbReference type="PATRIC" id="fig|1122180.6.peg.1548"/>
<name>A0A017HEM1_9RHOB</name>
<evidence type="ECO:0000256" key="6">
    <source>
        <dbReference type="ARBA" id="ARBA00022989"/>
    </source>
</evidence>
<evidence type="ECO:0000256" key="8">
    <source>
        <dbReference type="ARBA" id="ARBA00038436"/>
    </source>
</evidence>
<gene>
    <name evidence="11" type="ORF">Lokhon_01570</name>
</gene>
<comment type="subcellular location">
    <subcellularLocation>
        <location evidence="1 9">Cell inner membrane</location>
        <topology evidence="1 9">Multi-pass membrane protein</topology>
    </subcellularLocation>
</comment>
<feature type="transmembrane region" description="Helical" evidence="9">
    <location>
        <begin position="12"/>
        <end position="36"/>
    </location>
</feature>
<dbReference type="EMBL" id="APGJ01000004">
    <property type="protein sequence ID" value="EYD72765.1"/>
    <property type="molecule type" value="Genomic_DNA"/>
</dbReference>
<organism evidence="11 12">
    <name type="scientific">Limimaricola hongkongensis DSM 17492</name>
    <dbReference type="NCBI Taxonomy" id="1122180"/>
    <lineage>
        <taxon>Bacteria</taxon>
        <taxon>Pseudomonadati</taxon>
        <taxon>Pseudomonadota</taxon>
        <taxon>Alphaproteobacteria</taxon>
        <taxon>Rhodobacterales</taxon>
        <taxon>Paracoccaceae</taxon>
        <taxon>Limimaricola</taxon>
    </lineage>
</organism>
<evidence type="ECO:0000256" key="7">
    <source>
        <dbReference type="ARBA" id="ARBA00023136"/>
    </source>
</evidence>
<evidence type="ECO:0000256" key="4">
    <source>
        <dbReference type="ARBA" id="ARBA00022519"/>
    </source>
</evidence>
<keyword evidence="4 9" id="KW-0997">Cell inner membrane</keyword>